<dbReference type="GO" id="GO:0005525">
    <property type="term" value="F:GTP binding"/>
    <property type="evidence" value="ECO:0007669"/>
    <property type="project" value="InterPro"/>
</dbReference>
<dbReference type="EMBL" id="FNAT01000007">
    <property type="protein sequence ID" value="SDF08529.1"/>
    <property type="molecule type" value="Genomic_DNA"/>
</dbReference>
<proteinExistence type="predicted"/>
<dbReference type="Pfam" id="PF01926">
    <property type="entry name" value="MMR_HSR1"/>
    <property type="match status" value="1"/>
</dbReference>
<dbReference type="InterPro" id="IPR006073">
    <property type="entry name" value="GTP-bd"/>
</dbReference>
<dbReference type="AlphaFoldDB" id="A0A1G7I844"/>
<dbReference type="Proteomes" id="UP000198922">
    <property type="component" value="Unassembled WGS sequence"/>
</dbReference>
<dbReference type="RefSeq" id="WP_165612624.1">
    <property type="nucleotide sequence ID" value="NZ_FNAT01000007.1"/>
</dbReference>
<dbReference type="Gene3D" id="3.40.50.300">
    <property type="entry name" value="P-loop containing nucleotide triphosphate hydrolases"/>
    <property type="match status" value="1"/>
</dbReference>
<dbReference type="InterPro" id="IPR027417">
    <property type="entry name" value="P-loop_NTPase"/>
</dbReference>
<accession>A0A1G7I844</accession>
<evidence type="ECO:0000313" key="2">
    <source>
        <dbReference type="EMBL" id="SDF08529.1"/>
    </source>
</evidence>
<dbReference type="SUPFAM" id="SSF52540">
    <property type="entry name" value="P-loop containing nucleoside triphosphate hydrolases"/>
    <property type="match status" value="1"/>
</dbReference>
<organism evidence="2 3">
    <name type="scientific">Limimaricola pyoseonensis</name>
    <dbReference type="NCBI Taxonomy" id="521013"/>
    <lineage>
        <taxon>Bacteria</taxon>
        <taxon>Pseudomonadati</taxon>
        <taxon>Pseudomonadota</taxon>
        <taxon>Alphaproteobacteria</taxon>
        <taxon>Rhodobacterales</taxon>
        <taxon>Paracoccaceae</taxon>
        <taxon>Limimaricola</taxon>
    </lineage>
</organism>
<gene>
    <name evidence="2" type="ORF">SAMN04488567_3353</name>
</gene>
<protein>
    <submittedName>
        <fullName evidence="2">50S ribosome-binding GTPase</fullName>
    </submittedName>
</protein>
<dbReference type="CDD" id="cd00882">
    <property type="entry name" value="Ras_like_GTPase"/>
    <property type="match status" value="1"/>
</dbReference>
<evidence type="ECO:0000259" key="1">
    <source>
        <dbReference type="Pfam" id="PF01926"/>
    </source>
</evidence>
<feature type="domain" description="G" evidence="1">
    <location>
        <begin position="25"/>
        <end position="105"/>
    </location>
</feature>
<reference evidence="3" key="1">
    <citation type="submission" date="2016-10" db="EMBL/GenBank/DDBJ databases">
        <authorList>
            <person name="Varghese N."/>
            <person name="Submissions S."/>
        </authorList>
    </citation>
    <scope>NUCLEOTIDE SEQUENCE [LARGE SCALE GENOMIC DNA]</scope>
    <source>
        <strain evidence="3">DSM 21424</strain>
    </source>
</reference>
<keyword evidence="3" id="KW-1185">Reference proteome</keyword>
<sequence>MTEPDDTAAPDDAEAATPRLPVLWLLGKTGAGKSSLVRALTGLDEIEIGSGFAPCTRSARAFDFPREAPLLRFLDTRGLGEAGYEAAEDLAACEARSHAVLAMARLDDPAQADLVAAIRDLRRRRPGLKVILLHTAAAEVPDPQARFRARAATQSALEAAARGPLPWVELSLAPGRESGTDALLDLLGEAMPDVALLLREGPGEAEAFRAARPLVLRYAGAAAAADAAPVIGAVGVPGLQAAMLRGLAQRRGVEWDRARMAEFAAALGLGAALRFGAGYVARQAAKLVPVAGQTLGAAIAGSASFAATYALGRAAHYWLWREATGDPASEAELRALYREALRGAKRG</sequence>
<evidence type="ECO:0000313" key="3">
    <source>
        <dbReference type="Proteomes" id="UP000198922"/>
    </source>
</evidence>
<name>A0A1G7I844_9RHOB</name>